<proteinExistence type="predicted"/>
<gene>
    <name evidence="1" type="ORF">BU14_0402s0008</name>
</gene>
<evidence type="ECO:0000313" key="1">
    <source>
        <dbReference type="EMBL" id="OSX72828.1"/>
    </source>
</evidence>
<keyword evidence="2" id="KW-1185">Reference proteome</keyword>
<protein>
    <submittedName>
        <fullName evidence="1">Uncharacterized protein</fullName>
    </submittedName>
</protein>
<organism evidence="1 2">
    <name type="scientific">Porphyra umbilicalis</name>
    <name type="common">Purple laver</name>
    <name type="synonym">Red alga</name>
    <dbReference type="NCBI Taxonomy" id="2786"/>
    <lineage>
        <taxon>Eukaryota</taxon>
        <taxon>Rhodophyta</taxon>
        <taxon>Bangiophyceae</taxon>
        <taxon>Bangiales</taxon>
        <taxon>Bangiaceae</taxon>
        <taxon>Porphyra</taxon>
    </lineage>
</organism>
<dbReference type="AlphaFoldDB" id="A0A1X6NW31"/>
<reference evidence="1 2" key="1">
    <citation type="submission" date="2017-03" db="EMBL/GenBank/DDBJ databases">
        <title>WGS assembly of Porphyra umbilicalis.</title>
        <authorList>
            <person name="Brawley S.H."/>
            <person name="Blouin N.A."/>
            <person name="Ficko-Blean E."/>
            <person name="Wheeler G.L."/>
            <person name="Lohr M."/>
            <person name="Goodson H.V."/>
            <person name="Jenkins J.W."/>
            <person name="Blaby-Haas C.E."/>
            <person name="Helliwell K.E."/>
            <person name="Chan C."/>
            <person name="Marriage T."/>
            <person name="Bhattacharya D."/>
            <person name="Klein A.S."/>
            <person name="Badis Y."/>
            <person name="Brodie J."/>
            <person name="Cao Y."/>
            <person name="Collen J."/>
            <person name="Dittami S.M."/>
            <person name="Gachon C.M."/>
            <person name="Green B.R."/>
            <person name="Karpowicz S."/>
            <person name="Kim J.W."/>
            <person name="Kudahl U."/>
            <person name="Lin S."/>
            <person name="Michel G."/>
            <person name="Mittag M."/>
            <person name="Olson B.J."/>
            <person name="Pangilinan J."/>
            <person name="Peng Y."/>
            <person name="Qiu H."/>
            <person name="Shu S."/>
            <person name="Singer J.T."/>
            <person name="Smith A.G."/>
            <person name="Sprecher B.N."/>
            <person name="Wagner V."/>
            <person name="Wang W."/>
            <person name="Wang Z.-Y."/>
            <person name="Yan J."/>
            <person name="Yarish C."/>
            <person name="Zoeuner-Riek S."/>
            <person name="Zhuang Y."/>
            <person name="Zou Y."/>
            <person name="Lindquist E.A."/>
            <person name="Grimwood J."/>
            <person name="Barry K."/>
            <person name="Rokhsar D.S."/>
            <person name="Schmutz J."/>
            <person name="Stiller J.W."/>
            <person name="Grossman A.R."/>
            <person name="Prochnik S.E."/>
        </authorList>
    </citation>
    <scope>NUCLEOTIDE SEQUENCE [LARGE SCALE GENOMIC DNA]</scope>
    <source>
        <strain evidence="1">4086291</strain>
    </source>
</reference>
<dbReference type="Proteomes" id="UP000218209">
    <property type="component" value="Unassembled WGS sequence"/>
</dbReference>
<evidence type="ECO:0000313" key="2">
    <source>
        <dbReference type="Proteomes" id="UP000218209"/>
    </source>
</evidence>
<name>A0A1X6NW31_PORUM</name>
<sequence>MTLARPLLDTAGTRGVVTLVYEKTAHVPHRMSSLWYGTTTFTDRFREAPRRADGGGRSLRIPSLSSGRVMVVGIGECSPVPLYLSRMDLENYACELAATSLLLARYLTACKRLCDQIYEIGRKARWTFGWSGLFACCSNLWTRERVYVAAANGLSLLALGCAPSVAKSFGFLRELATARTP</sequence>
<accession>A0A1X6NW31</accession>
<dbReference type="EMBL" id="KV919036">
    <property type="protein sequence ID" value="OSX72828.1"/>
    <property type="molecule type" value="Genomic_DNA"/>
</dbReference>